<gene>
    <name evidence="3" type="ORF">G5C51_39285</name>
</gene>
<feature type="compositionally biased region" description="Gly residues" evidence="1">
    <location>
        <begin position="95"/>
        <end position="105"/>
    </location>
</feature>
<keyword evidence="2" id="KW-0812">Transmembrane</keyword>
<dbReference type="AlphaFoldDB" id="A0A6G4UCH5"/>
<feature type="compositionally biased region" description="Basic and acidic residues" evidence="1">
    <location>
        <begin position="52"/>
        <end position="75"/>
    </location>
</feature>
<keyword evidence="2" id="KW-1133">Transmembrane helix</keyword>
<dbReference type="EMBL" id="JAAKZV010000364">
    <property type="protein sequence ID" value="NGN69919.1"/>
    <property type="molecule type" value="Genomic_DNA"/>
</dbReference>
<evidence type="ECO:0000256" key="1">
    <source>
        <dbReference type="SAM" id="MobiDB-lite"/>
    </source>
</evidence>
<feature type="compositionally biased region" description="Basic and acidic residues" evidence="1">
    <location>
        <begin position="28"/>
        <end position="41"/>
    </location>
</feature>
<evidence type="ECO:0008006" key="5">
    <source>
        <dbReference type="Google" id="ProtNLM"/>
    </source>
</evidence>
<protein>
    <recommendedName>
        <fullName evidence="5">Secreted protein</fullName>
    </recommendedName>
</protein>
<dbReference type="Pfam" id="PF20087">
    <property type="entry name" value="DUF6479"/>
    <property type="match status" value="1"/>
</dbReference>
<proteinExistence type="predicted"/>
<feature type="region of interest" description="Disordered" evidence="1">
    <location>
        <begin position="28"/>
        <end position="105"/>
    </location>
</feature>
<sequence length="105" mass="11319">MGIGPLVLGIGIAAALIAAVSIGIRVRSREPAPPDPKDQPKLPDSGPVEQEYSYREPDEIEPRSPDERLYPHEIKATGTSRPSDRSKRPKWRPGRSGGFGSGSFG</sequence>
<comment type="caution">
    <text evidence="3">The sequence shown here is derived from an EMBL/GenBank/DDBJ whole genome shotgun (WGS) entry which is preliminary data.</text>
</comment>
<organism evidence="3 4">
    <name type="scientific">Streptomyces coryli</name>
    <dbReference type="NCBI Taxonomy" id="1128680"/>
    <lineage>
        <taxon>Bacteria</taxon>
        <taxon>Bacillati</taxon>
        <taxon>Actinomycetota</taxon>
        <taxon>Actinomycetes</taxon>
        <taxon>Kitasatosporales</taxon>
        <taxon>Streptomycetaceae</taxon>
        <taxon>Streptomyces</taxon>
    </lineage>
</organism>
<name>A0A6G4UCH5_9ACTN</name>
<evidence type="ECO:0000313" key="3">
    <source>
        <dbReference type="EMBL" id="NGN69919.1"/>
    </source>
</evidence>
<feature type="transmembrane region" description="Helical" evidence="2">
    <location>
        <begin position="6"/>
        <end position="24"/>
    </location>
</feature>
<keyword evidence="4" id="KW-1185">Reference proteome</keyword>
<dbReference type="InterPro" id="IPR045513">
    <property type="entry name" value="DUF6479"/>
</dbReference>
<dbReference type="Proteomes" id="UP000481583">
    <property type="component" value="Unassembled WGS sequence"/>
</dbReference>
<reference evidence="3 4" key="1">
    <citation type="submission" date="2020-02" db="EMBL/GenBank/DDBJ databases">
        <title>Whole-genome analyses of novel actinobacteria.</title>
        <authorList>
            <person name="Sahin N."/>
        </authorList>
    </citation>
    <scope>NUCLEOTIDE SEQUENCE [LARGE SCALE GENOMIC DNA]</scope>
    <source>
        <strain evidence="3 4">A7024</strain>
    </source>
</reference>
<evidence type="ECO:0000256" key="2">
    <source>
        <dbReference type="SAM" id="Phobius"/>
    </source>
</evidence>
<keyword evidence="2" id="KW-0472">Membrane</keyword>
<accession>A0A6G4UCH5</accession>
<evidence type="ECO:0000313" key="4">
    <source>
        <dbReference type="Proteomes" id="UP000481583"/>
    </source>
</evidence>